<gene>
    <name evidence="1" type="ORF">HYPSUDRAFT_129277</name>
</gene>
<dbReference type="EMBL" id="KN817521">
    <property type="protein sequence ID" value="KJA28593.1"/>
    <property type="molecule type" value="Genomic_DNA"/>
</dbReference>
<proteinExistence type="predicted"/>
<evidence type="ECO:0000313" key="1">
    <source>
        <dbReference type="EMBL" id="KJA28593.1"/>
    </source>
</evidence>
<dbReference type="OrthoDB" id="2505961at2759"/>
<name>A0A0D2MX36_HYPSF</name>
<accession>A0A0D2MX36</accession>
<sequence>MPASPTFAFFPTGTTSPNTFGGFYQNPRDQHNMYAAFGSSTRANQGSQPAQGGKSVLKRLLWLL</sequence>
<dbReference type="AlphaFoldDB" id="A0A0D2MX36"/>
<keyword evidence="2" id="KW-1185">Reference proteome</keyword>
<organism evidence="1 2">
    <name type="scientific">Hypholoma sublateritium (strain FD-334 SS-4)</name>
    <dbReference type="NCBI Taxonomy" id="945553"/>
    <lineage>
        <taxon>Eukaryota</taxon>
        <taxon>Fungi</taxon>
        <taxon>Dikarya</taxon>
        <taxon>Basidiomycota</taxon>
        <taxon>Agaricomycotina</taxon>
        <taxon>Agaricomycetes</taxon>
        <taxon>Agaricomycetidae</taxon>
        <taxon>Agaricales</taxon>
        <taxon>Agaricineae</taxon>
        <taxon>Strophariaceae</taxon>
        <taxon>Hypholoma</taxon>
    </lineage>
</organism>
<protein>
    <submittedName>
        <fullName evidence="1">Uncharacterized protein</fullName>
    </submittedName>
</protein>
<reference evidence="2" key="1">
    <citation type="submission" date="2014-04" db="EMBL/GenBank/DDBJ databases">
        <title>Evolutionary Origins and Diversification of the Mycorrhizal Mutualists.</title>
        <authorList>
            <consortium name="DOE Joint Genome Institute"/>
            <consortium name="Mycorrhizal Genomics Consortium"/>
            <person name="Kohler A."/>
            <person name="Kuo A."/>
            <person name="Nagy L.G."/>
            <person name="Floudas D."/>
            <person name="Copeland A."/>
            <person name="Barry K.W."/>
            <person name="Cichocki N."/>
            <person name="Veneault-Fourrey C."/>
            <person name="LaButti K."/>
            <person name="Lindquist E.A."/>
            <person name="Lipzen A."/>
            <person name="Lundell T."/>
            <person name="Morin E."/>
            <person name="Murat C."/>
            <person name="Riley R."/>
            <person name="Ohm R."/>
            <person name="Sun H."/>
            <person name="Tunlid A."/>
            <person name="Henrissat B."/>
            <person name="Grigoriev I.V."/>
            <person name="Hibbett D.S."/>
            <person name="Martin F."/>
        </authorList>
    </citation>
    <scope>NUCLEOTIDE SEQUENCE [LARGE SCALE GENOMIC DNA]</scope>
    <source>
        <strain evidence="2">FD-334 SS-4</strain>
    </source>
</reference>
<dbReference type="Proteomes" id="UP000054270">
    <property type="component" value="Unassembled WGS sequence"/>
</dbReference>
<evidence type="ECO:0000313" key="2">
    <source>
        <dbReference type="Proteomes" id="UP000054270"/>
    </source>
</evidence>